<keyword evidence="3" id="KW-0687">Ribonucleoprotein</keyword>
<keyword evidence="2 5" id="KW-0689">Ribosomal protein</keyword>
<gene>
    <name evidence="5" type="ORF">Ocin01_13444</name>
</gene>
<dbReference type="OrthoDB" id="9972728at2759"/>
<dbReference type="CDD" id="cd14870">
    <property type="entry name" value="uS7_Mitochondria_Mammalian"/>
    <property type="match status" value="1"/>
</dbReference>
<dbReference type="STRING" id="48709.A0A1D2MK97"/>
<dbReference type="OMA" id="HELHKQC"/>
<name>A0A1D2MK97_ORCCI</name>
<proteinExistence type="inferred from homology"/>
<dbReference type="GO" id="GO:0006412">
    <property type="term" value="P:translation"/>
    <property type="evidence" value="ECO:0007669"/>
    <property type="project" value="InterPro"/>
</dbReference>
<feature type="domain" description="Small ribosomal subunit protein uS7" evidence="4">
    <location>
        <begin position="72"/>
        <end position="229"/>
    </location>
</feature>
<keyword evidence="6" id="KW-1185">Reference proteome</keyword>
<dbReference type="InterPro" id="IPR000235">
    <property type="entry name" value="Ribosomal_uS7"/>
</dbReference>
<evidence type="ECO:0000313" key="5">
    <source>
        <dbReference type="EMBL" id="ODM93244.1"/>
    </source>
</evidence>
<dbReference type="AlphaFoldDB" id="A0A1D2MK97"/>
<comment type="caution">
    <text evidence="5">The sequence shown here is derived from an EMBL/GenBank/DDBJ whole genome shotgun (WGS) entry which is preliminary data.</text>
</comment>
<comment type="similarity">
    <text evidence="1">Belongs to the universal ribosomal protein uS7 family.</text>
</comment>
<reference evidence="5 6" key="1">
    <citation type="journal article" date="2016" name="Genome Biol. Evol.">
        <title>Gene Family Evolution Reflects Adaptation to Soil Environmental Stressors in the Genome of the Collembolan Orchesella cincta.</title>
        <authorList>
            <person name="Faddeeva-Vakhrusheva A."/>
            <person name="Derks M.F."/>
            <person name="Anvar S.Y."/>
            <person name="Agamennone V."/>
            <person name="Suring W."/>
            <person name="Smit S."/>
            <person name="van Straalen N.M."/>
            <person name="Roelofs D."/>
        </authorList>
    </citation>
    <scope>NUCLEOTIDE SEQUENCE [LARGE SCALE GENOMIC DNA]</scope>
    <source>
        <tissue evidence="5">Mixed pool</tissue>
    </source>
</reference>
<dbReference type="EMBL" id="LJIJ01001041">
    <property type="protein sequence ID" value="ODM93244.1"/>
    <property type="molecule type" value="Genomic_DNA"/>
</dbReference>
<evidence type="ECO:0000313" key="6">
    <source>
        <dbReference type="Proteomes" id="UP000094527"/>
    </source>
</evidence>
<evidence type="ECO:0000256" key="1">
    <source>
        <dbReference type="ARBA" id="ARBA00007151"/>
    </source>
</evidence>
<dbReference type="Proteomes" id="UP000094527">
    <property type="component" value="Unassembled WGS sequence"/>
</dbReference>
<sequence>MGSLRILKHCSSFQRLLTCSNSFTPTPSTIQSRRYAIFPDSFIHPIFREEDQRKLIESGEAAKYAYLPVKPARTTETASVFYDDLVDKIINHIMRMGQKQLARNIIDKTIQTIKKVQLAKYYDTQDPEERAKIILNPWELLHKALENSKPFLETTPIKRGGHTYQVPVPIREKKQQALAIKWLIEAGKEKEDDMRFFVKFAYEIIEAANGTGQVIRRKQELHKKCEANRAYAHYRWS</sequence>
<dbReference type="InterPro" id="IPR036823">
    <property type="entry name" value="Ribosomal_uS7_dom_sf"/>
</dbReference>
<organism evidence="5 6">
    <name type="scientific">Orchesella cincta</name>
    <name type="common">Springtail</name>
    <name type="synonym">Podura cincta</name>
    <dbReference type="NCBI Taxonomy" id="48709"/>
    <lineage>
        <taxon>Eukaryota</taxon>
        <taxon>Metazoa</taxon>
        <taxon>Ecdysozoa</taxon>
        <taxon>Arthropoda</taxon>
        <taxon>Hexapoda</taxon>
        <taxon>Collembola</taxon>
        <taxon>Entomobryomorpha</taxon>
        <taxon>Entomobryoidea</taxon>
        <taxon>Orchesellidae</taxon>
        <taxon>Orchesellinae</taxon>
        <taxon>Orchesella</taxon>
    </lineage>
</organism>
<protein>
    <submittedName>
        <fullName evidence="5">28S ribosomal protein S7, mitochondrial</fullName>
    </submittedName>
</protein>
<dbReference type="GO" id="GO:0005840">
    <property type="term" value="C:ribosome"/>
    <property type="evidence" value="ECO:0007669"/>
    <property type="project" value="UniProtKB-KW"/>
</dbReference>
<evidence type="ECO:0000256" key="3">
    <source>
        <dbReference type="ARBA" id="ARBA00023274"/>
    </source>
</evidence>
<dbReference type="SUPFAM" id="SSF47973">
    <property type="entry name" value="Ribosomal protein S7"/>
    <property type="match status" value="1"/>
</dbReference>
<dbReference type="Pfam" id="PF00177">
    <property type="entry name" value="Ribosomal_S7"/>
    <property type="match status" value="1"/>
</dbReference>
<dbReference type="PANTHER" id="PTHR11205">
    <property type="entry name" value="RIBOSOMAL PROTEIN S7"/>
    <property type="match status" value="1"/>
</dbReference>
<dbReference type="Gene3D" id="1.10.455.10">
    <property type="entry name" value="Ribosomal protein S7 domain"/>
    <property type="match status" value="1"/>
</dbReference>
<evidence type="ECO:0000259" key="4">
    <source>
        <dbReference type="Pfam" id="PF00177"/>
    </source>
</evidence>
<evidence type="ECO:0000256" key="2">
    <source>
        <dbReference type="ARBA" id="ARBA00022980"/>
    </source>
</evidence>
<accession>A0A1D2MK97</accession>
<dbReference type="InterPro" id="IPR023798">
    <property type="entry name" value="Ribosomal_uS7_dom"/>
</dbReference>
<dbReference type="GO" id="GO:1990904">
    <property type="term" value="C:ribonucleoprotein complex"/>
    <property type="evidence" value="ECO:0007669"/>
    <property type="project" value="UniProtKB-KW"/>
</dbReference>